<gene>
    <name evidence="1" type="ORF">EJ02DRAFT_350679</name>
</gene>
<keyword evidence="2" id="KW-1185">Reference proteome</keyword>
<dbReference type="AlphaFoldDB" id="A0A6A5SKB9"/>
<feature type="non-terminal residue" evidence="1">
    <location>
        <position position="1"/>
    </location>
</feature>
<proteinExistence type="predicted"/>
<dbReference type="EMBL" id="ML976068">
    <property type="protein sequence ID" value="KAF1940110.1"/>
    <property type="molecule type" value="Genomic_DNA"/>
</dbReference>
<evidence type="ECO:0000313" key="1">
    <source>
        <dbReference type="EMBL" id="KAF1940110.1"/>
    </source>
</evidence>
<sequence length="72" mass="7622">VPISTLGDWYAQQTGDHSLCVPSEEGGDGDKEYCTCVFGCGNGVWICDGHGKGGWTFEEGCKKYCHAGVCDG</sequence>
<dbReference type="Proteomes" id="UP000800038">
    <property type="component" value="Unassembled WGS sequence"/>
</dbReference>
<organism evidence="1 2">
    <name type="scientific">Clathrospora elynae</name>
    <dbReference type="NCBI Taxonomy" id="706981"/>
    <lineage>
        <taxon>Eukaryota</taxon>
        <taxon>Fungi</taxon>
        <taxon>Dikarya</taxon>
        <taxon>Ascomycota</taxon>
        <taxon>Pezizomycotina</taxon>
        <taxon>Dothideomycetes</taxon>
        <taxon>Pleosporomycetidae</taxon>
        <taxon>Pleosporales</taxon>
        <taxon>Diademaceae</taxon>
        <taxon>Clathrospora</taxon>
    </lineage>
</organism>
<reference evidence="1" key="1">
    <citation type="journal article" date="2020" name="Stud. Mycol.">
        <title>101 Dothideomycetes genomes: a test case for predicting lifestyles and emergence of pathogens.</title>
        <authorList>
            <person name="Haridas S."/>
            <person name="Albert R."/>
            <person name="Binder M."/>
            <person name="Bloem J."/>
            <person name="Labutti K."/>
            <person name="Salamov A."/>
            <person name="Andreopoulos B."/>
            <person name="Baker S."/>
            <person name="Barry K."/>
            <person name="Bills G."/>
            <person name="Bluhm B."/>
            <person name="Cannon C."/>
            <person name="Castanera R."/>
            <person name="Culley D."/>
            <person name="Daum C."/>
            <person name="Ezra D."/>
            <person name="Gonzalez J."/>
            <person name="Henrissat B."/>
            <person name="Kuo A."/>
            <person name="Liang C."/>
            <person name="Lipzen A."/>
            <person name="Lutzoni F."/>
            <person name="Magnuson J."/>
            <person name="Mondo S."/>
            <person name="Nolan M."/>
            <person name="Ohm R."/>
            <person name="Pangilinan J."/>
            <person name="Park H.-J."/>
            <person name="Ramirez L."/>
            <person name="Alfaro M."/>
            <person name="Sun H."/>
            <person name="Tritt A."/>
            <person name="Yoshinaga Y."/>
            <person name="Zwiers L.-H."/>
            <person name="Turgeon B."/>
            <person name="Goodwin S."/>
            <person name="Spatafora J."/>
            <person name="Crous P."/>
            <person name="Grigoriev I."/>
        </authorList>
    </citation>
    <scope>NUCLEOTIDE SEQUENCE</scope>
    <source>
        <strain evidence="1">CBS 161.51</strain>
    </source>
</reference>
<evidence type="ECO:0000313" key="2">
    <source>
        <dbReference type="Proteomes" id="UP000800038"/>
    </source>
</evidence>
<accession>A0A6A5SKB9</accession>
<name>A0A6A5SKB9_9PLEO</name>
<protein>
    <submittedName>
        <fullName evidence="1">Uncharacterized protein</fullName>
    </submittedName>
</protein>